<dbReference type="SUPFAM" id="SSF53335">
    <property type="entry name" value="S-adenosyl-L-methionine-dependent methyltransferases"/>
    <property type="match status" value="1"/>
</dbReference>
<protein>
    <submittedName>
        <fullName evidence="3">SAM-dependent methyltransferas-like protein</fullName>
    </submittedName>
</protein>
<dbReference type="Gene3D" id="3.40.50.150">
    <property type="entry name" value="Vaccinia Virus protein VP39"/>
    <property type="match status" value="1"/>
</dbReference>
<dbReference type="OrthoDB" id="8300214at2759"/>
<evidence type="ECO:0000259" key="2">
    <source>
        <dbReference type="Pfam" id="PF13649"/>
    </source>
</evidence>
<dbReference type="InterPro" id="IPR041698">
    <property type="entry name" value="Methyltransf_25"/>
</dbReference>
<evidence type="ECO:0000313" key="3">
    <source>
        <dbReference type="EMBL" id="KAF2500012.1"/>
    </source>
</evidence>
<name>A0A6A6R6I0_9PEZI</name>
<evidence type="ECO:0000313" key="4">
    <source>
        <dbReference type="Proteomes" id="UP000799750"/>
    </source>
</evidence>
<feature type="domain" description="Methyltransferase" evidence="2">
    <location>
        <begin position="55"/>
        <end position="158"/>
    </location>
</feature>
<accession>A0A6A6R6I0</accession>
<dbReference type="CDD" id="cd02440">
    <property type="entry name" value="AdoMet_MTases"/>
    <property type="match status" value="1"/>
</dbReference>
<proteinExistence type="predicted"/>
<dbReference type="Proteomes" id="UP000799750">
    <property type="component" value="Unassembled WGS sequence"/>
</dbReference>
<dbReference type="InterPro" id="IPR029063">
    <property type="entry name" value="SAM-dependent_MTases_sf"/>
</dbReference>
<organism evidence="3 4">
    <name type="scientific">Lophium mytilinum</name>
    <dbReference type="NCBI Taxonomy" id="390894"/>
    <lineage>
        <taxon>Eukaryota</taxon>
        <taxon>Fungi</taxon>
        <taxon>Dikarya</taxon>
        <taxon>Ascomycota</taxon>
        <taxon>Pezizomycotina</taxon>
        <taxon>Dothideomycetes</taxon>
        <taxon>Pleosporomycetidae</taxon>
        <taxon>Mytilinidiales</taxon>
        <taxon>Mytilinidiaceae</taxon>
        <taxon>Lophium</taxon>
    </lineage>
</organism>
<dbReference type="Pfam" id="PF13649">
    <property type="entry name" value="Methyltransf_25"/>
    <property type="match status" value="1"/>
</dbReference>
<keyword evidence="4" id="KW-1185">Reference proteome</keyword>
<evidence type="ECO:0000256" key="1">
    <source>
        <dbReference type="SAM" id="MobiDB-lite"/>
    </source>
</evidence>
<sequence>MSEPASLSPSLASRAPSASIHTSPLLPHAQDTQTLHRFALLTTWFPSGVPPGTRILELGCGQGDTTAALAHFVGPTGHITALDPAPLDYGAPMTLGEAQSLLSKGVYGDRITWVRAEVIDWLDALGEEAELFDAVVLAHSIWYMAGRGVLGQIFEALRGKTRRVCVAEWALRASLPAQLPHVFAALARGALEAQRVGSEENIQSPLAPVVIKGLAEASGWRVGRESVITPVEGMQDGKWEVGTVRAEVFAGDAERDVSDGRVREVVLSLRTAMMGALGAMGDEEIRSMDVWVADFV</sequence>
<feature type="region of interest" description="Disordered" evidence="1">
    <location>
        <begin position="1"/>
        <end position="24"/>
    </location>
</feature>
<dbReference type="EMBL" id="MU004183">
    <property type="protein sequence ID" value="KAF2500012.1"/>
    <property type="molecule type" value="Genomic_DNA"/>
</dbReference>
<feature type="compositionally biased region" description="Low complexity" evidence="1">
    <location>
        <begin position="1"/>
        <end position="19"/>
    </location>
</feature>
<reference evidence="3" key="1">
    <citation type="journal article" date="2020" name="Stud. Mycol.">
        <title>101 Dothideomycetes genomes: a test case for predicting lifestyles and emergence of pathogens.</title>
        <authorList>
            <person name="Haridas S."/>
            <person name="Albert R."/>
            <person name="Binder M."/>
            <person name="Bloem J."/>
            <person name="Labutti K."/>
            <person name="Salamov A."/>
            <person name="Andreopoulos B."/>
            <person name="Baker S."/>
            <person name="Barry K."/>
            <person name="Bills G."/>
            <person name="Bluhm B."/>
            <person name="Cannon C."/>
            <person name="Castanera R."/>
            <person name="Culley D."/>
            <person name="Daum C."/>
            <person name="Ezra D."/>
            <person name="Gonzalez J."/>
            <person name="Henrissat B."/>
            <person name="Kuo A."/>
            <person name="Liang C."/>
            <person name="Lipzen A."/>
            <person name="Lutzoni F."/>
            <person name="Magnuson J."/>
            <person name="Mondo S."/>
            <person name="Nolan M."/>
            <person name="Ohm R."/>
            <person name="Pangilinan J."/>
            <person name="Park H.-J."/>
            <person name="Ramirez L."/>
            <person name="Alfaro M."/>
            <person name="Sun H."/>
            <person name="Tritt A."/>
            <person name="Yoshinaga Y."/>
            <person name="Zwiers L.-H."/>
            <person name="Turgeon B."/>
            <person name="Goodwin S."/>
            <person name="Spatafora J."/>
            <person name="Crous P."/>
            <person name="Grigoriev I."/>
        </authorList>
    </citation>
    <scope>NUCLEOTIDE SEQUENCE</scope>
    <source>
        <strain evidence="3">CBS 269.34</strain>
    </source>
</reference>
<dbReference type="AlphaFoldDB" id="A0A6A6R6I0"/>
<gene>
    <name evidence="3" type="ORF">BU16DRAFT_501543</name>
</gene>